<dbReference type="EMBL" id="JAQIZT010000011">
    <property type="protein sequence ID" value="KAJ6980407.1"/>
    <property type="molecule type" value="Genomic_DNA"/>
</dbReference>
<organism evidence="1 2">
    <name type="scientific">Populus alba x Populus x berolinensis</name>
    <dbReference type="NCBI Taxonomy" id="444605"/>
    <lineage>
        <taxon>Eukaryota</taxon>
        <taxon>Viridiplantae</taxon>
        <taxon>Streptophyta</taxon>
        <taxon>Embryophyta</taxon>
        <taxon>Tracheophyta</taxon>
        <taxon>Spermatophyta</taxon>
        <taxon>Magnoliopsida</taxon>
        <taxon>eudicotyledons</taxon>
        <taxon>Gunneridae</taxon>
        <taxon>Pentapetalae</taxon>
        <taxon>rosids</taxon>
        <taxon>fabids</taxon>
        <taxon>Malpighiales</taxon>
        <taxon>Salicaceae</taxon>
        <taxon>Saliceae</taxon>
        <taxon>Populus</taxon>
    </lineage>
</organism>
<name>A0AAD6Q680_9ROSI</name>
<accession>A0AAD6Q680</accession>
<evidence type="ECO:0000313" key="2">
    <source>
        <dbReference type="Proteomes" id="UP001164929"/>
    </source>
</evidence>
<reference evidence="1" key="1">
    <citation type="journal article" date="2023" name="Mol. Ecol. Resour.">
        <title>Chromosome-level genome assembly of a triploid poplar Populus alba 'Berolinensis'.</title>
        <authorList>
            <person name="Chen S."/>
            <person name="Yu Y."/>
            <person name="Wang X."/>
            <person name="Wang S."/>
            <person name="Zhang T."/>
            <person name="Zhou Y."/>
            <person name="He R."/>
            <person name="Meng N."/>
            <person name="Wang Y."/>
            <person name="Liu W."/>
            <person name="Liu Z."/>
            <person name="Liu J."/>
            <person name="Guo Q."/>
            <person name="Huang H."/>
            <person name="Sederoff R.R."/>
            <person name="Wang G."/>
            <person name="Qu G."/>
            <person name="Chen S."/>
        </authorList>
    </citation>
    <scope>NUCLEOTIDE SEQUENCE</scope>
    <source>
        <strain evidence="1">SC-2020</strain>
    </source>
</reference>
<gene>
    <name evidence="1" type="ORF">NC653_028273</name>
</gene>
<keyword evidence="2" id="KW-1185">Reference proteome</keyword>
<sequence>MVREDKRVRGGGGWRKRVIRIGKESGGNREGGRVSHGEDTGPVLEVSSTKYCIDYVVDLFLKDGFEGRTGGKCEGAVVGGIVGGSLGKAEVDEGVEMVLVGDGAAVRGNVGLRVMLVLVLVVGVVVVEELGECVGLRVQMKVEVALVARRRKEEKYLSIEREFLDFLEFGFVQSRDVCGLVG</sequence>
<dbReference type="AlphaFoldDB" id="A0AAD6Q680"/>
<protein>
    <submittedName>
        <fullName evidence="1">Uncharacterized protein</fullName>
    </submittedName>
</protein>
<comment type="caution">
    <text evidence="1">The sequence shown here is derived from an EMBL/GenBank/DDBJ whole genome shotgun (WGS) entry which is preliminary data.</text>
</comment>
<dbReference type="Proteomes" id="UP001164929">
    <property type="component" value="Chromosome 11"/>
</dbReference>
<proteinExistence type="predicted"/>
<evidence type="ECO:0000313" key="1">
    <source>
        <dbReference type="EMBL" id="KAJ6980407.1"/>
    </source>
</evidence>